<dbReference type="Gene3D" id="3.20.20.80">
    <property type="entry name" value="Glycosidases"/>
    <property type="match status" value="1"/>
</dbReference>
<feature type="domain" description="Secretion system C-terminal sorting" evidence="5">
    <location>
        <begin position="844"/>
        <end position="913"/>
    </location>
</feature>
<evidence type="ECO:0000256" key="3">
    <source>
        <dbReference type="ARBA" id="ARBA00022801"/>
    </source>
</evidence>
<dbReference type="InterPro" id="IPR001139">
    <property type="entry name" value="Glyco_hydro_30"/>
</dbReference>
<evidence type="ECO:0000256" key="2">
    <source>
        <dbReference type="ARBA" id="ARBA00022729"/>
    </source>
</evidence>
<dbReference type="PANTHER" id="PTHR11069:SF38">
    <property type="entry name" value="GLUCURONOXYLANASE XYNC"/>
    <property type="match status" value="1"/>
</dbReference>
<evidence type="ECO:0000256" key="1">
    <source>
        <dbReference type="ARBA" id="ARBA00005382"/>
    </source>
</evidence>
<dbReference type="GO" id="GO:0004348">
    <property type="term" value="F:glucosylceramidase activity"/>
    <property type="evidence" value="ECO:0007669"/>
    <property type="project" value="InterPro"/>
</dbReference>
<dbReference type="GO" id="GO:0006665">
    <property type="term" value="P:sphingolipid metabolic process"/>
    <property type="evidence" value="ECO:0007669"/>
    <property type="project" value="InterPro"/>
</dbReference>
<dbReference type="InterPro" id="IPR026444">
    <property type="entry name" value="Secre_tail"/>
</dbReference>
<dbReference type="Pfam" id="PF18962">
    <property type="entry name" value="Por_Secre_tail"/>
    <property type="match status" value="1"/>
</dbReference>
<evidence type="ECO:0000313" key="6">
    <source>
        <dbReference type="EMBL" id="KFE99802.1"/>
    </source>
</evidence>
<dbReference type="EMBL" id="JPRP01000001">
    <property type="protein sequence ID" value="KFE99802.1"/>
    <property type="molecule type" value="Genomic_DNA"/>
</dbReference>
<sequence length="915" mass="99883">MRKIVNLVLAAIASIIFTGHLNAQSTQTAKVKIDKNITYQNITGFGGFVCSPQFAYNHMTPTEIQKLWGTGATDAGYNMLRLYIPEDSSNWPQVLATAQLAQSMGLIVFASPWTMPAAWKTNNHVNAVYTDTNGVQQIGYLKPANYQDYALHLNSFVTYLATNGVTLDYISIQNEPDEMAQYQGCIWTPTQIATFVKDYGHLINCNVIAPESVGFTDNFANAFLSPAVMANFEVYGGHQYGSMQSVYKQFQNYNKQIWQTEYLINWNSNTSVPARDFNWSIDGFTFARSVNNAILGNINAWVHYASKRYYGMMGDGTNGTVAGEMTKRGYILSQFAKTTTGKRRIDAKWEVANGALEGSSYISQDGNQITLVVINSSSNSYNLKADLPFFTNSGTSTTTSQTSNMVSAPFTFSADTFRPQITVSPSSVMTFVFNKSGDRPVSLMTGTEMHYNKIETQTTTNPTFGTGHQLSGQTVTFYNSTPLISSNTTAANGYVALNDRYNKLVFNVLSYTTSNLPTSSNTTLYYIDASGTLRNHNYGSVAFPTPGSGSFNLVFDISRSVLPFGCKGIIGLRSGNFSSILTLTLGDVYFNIGNERASKFEAAYASTDSNLMDALENDYYTSLDFRNTTGINATSTWSNTSQNLNSLFYVNSSVNNHNTNVVSGNVCSTLTLSDQGKDFQVPFNFTATAASYTRNFSDYGVVLLPFEASIPSGVTAYTMIPSATGVASTQITNGIIPANTPVLVNATGNISFVGSGNVSTPKAITVNQVNGVYYTIKVPAGAYVLKTENGVTGFYKVTSGNEPFINPFQGYITEENTYTSTFLPLNFATLAVSQNEMIKDEVSVYPNPAQNEFFVELKSNTANYSIFDAKGSLIVGKQKLSSGKNKINIANLPSGVYFVEISDSGQTVTRKLIKK</sequence>
<dbReference type="InterPro" id="IPR017853">
    <property type="entry name" value="GH"/>
</dbReference>
<organism evidence="6 7">
    <name type="scientific">Chryseobacterium formosense</name>
    <dbReference type="NCBI Taxonomy" id="236814"/>
    <lineage>
        <taxon>Bacteria</taxon>
        <taxon>Pseudomonadati</taxon>
        <taxon>Bacteroidota</taxon>
        <taxon>Flavobacteriia</taxon>
        <taxon>Flavobacteriales</taxon>
        <taxon>Weeksellaceae</taxon>
        <taxon>Chryseobacterium group</taxon>
        <taxon>Chryseobacterium</taxon>
    </lineage>
</organism>
<dbReference type="STRING" id="236814.IX39_03840"/>
<dbReference type="GO" id="GO:0016020">
    <property type="term" value="C:membrane"/>
    <property type="evidence" value="ECO:0007669"/>
    <property type="project" value="GOC"/>
</dbReference>
<keyword evidence="3" id="KW-0378">Hydrolase</keyword>
<name>A0A085Z5T9_9FLAO</name>
<gene>
    <name evidence="6" type="ORF">IX39_03840</name>
</gene>
<dbReference type="SUPFAM" id="SSF51445">
    <property type="entry name" value="(Trans)glycosidases"/>
    <property type="match status" value="1"/>
</dbReference>
<evidence type="ECO:0000259" key="5">
    <source>
        <dbReference type="Pfam" id="PF18962"/>
    </source>
</evidence>
<keyword evidence="2 4" id="KW-0732">Signal</keyword>
<proteinExistence type="inferred from homology"/>
<accession>A0A085Z5T9</accession>
<dbReference type="Gene3D" id="2.60.40.1180">
    <property type="entry name" value="Golgi alpha-mannosidase II"/>
    <property type="match status" value="1"/>
</dbReference>
<dbReference type="PANTHER" id="PTHR11069">
    <property type="entry name" value="GLUCOSYLCERAMIDASE"/>
    <property type="match status" value="1"/>
</dbReference>
<reference evidence="6 7" key="1">
    <citation type="submission" date="2014-07" db="EMBL/GenBank/DDBJ databases">
        <title>Genome of Chryseobacterium formosense LMG 24722.</title>
        <authorList>
            <person name="Pipes S.E."/>
            <person name="Stropko S.J."/>
            <person name="Newman J.D."/>
        </authorList>
    </citation>
    <scope>NUCLEOTIDE SEQUENCE [LARGE SCALE GENOMIC DNA]</scope>
    <source>
        <strain evidence="6 7">LMG 24722</strain>
    </source>
</reference>
<protein>
    <submittedName>
        <fullName evidence="6">Secretion protein</fullName>
    </submittedName>
</protein>
<dbReference type="RefSeq" id="WP_034673614.1">
    <property type="nucleotide sequence ID" value="NZ_FPAP01000003.1"/>
</dbReference>
<keyword evidence="7" id="KW-1185">Reference proteome</keyword>
<dbReference type="NCBIfam" id="TIGR04183">
    <property type="entry name" value="Por_Secre_tail"/>
    <property type="match status" value="1"/>
</dbReference>
<dbReference type="InterPro" id="IPR013780">
    <property type="entry name" value="Glyco_hydro_b"/>
</dbReference>
<dbReference type="Proteomes" id="UP000028713">
    <property type="component" value="Unassembled WGS sequence"/>
</dbReference>
<dbReference type="OrthoDB" id="9806701at2"/>
<dbReference type="AlphaFoldDB" id="A0A085Z5T9"/>
<dbReference type="eggNOG" id="COG5520">
    <property type="taxonomic scope" value="Bacteria"/>
</dbReference>
<comment type="caution">
    <text evidence="6">The sequence shown here is derived from an EMBL/GenBank/DDBJ whole genome shotgun (WGS) entry which is preliminary data.</text>
</comment>
<comment type="similarity">
    <text evidence="1">Belongs to the glycosyl hydrolase 30 family.</text>
</comment>
<feature type="chain" id="PRO_5001800449" evidence="4">
    <location>
        <begin position="24"/>
        <end position="915"/>
    </location>
</feature>
<evidence type="ECO:0000313" key="7">
    <source>
        <dbReference type="Proteomes" id="UP000028713"/>
    </source>
</evidence>
<evidence type="ECO:0000256" key="4">
    <source>
        <dbReference type="SAM" id="SignalP"/>
    </source>
</evidence>
<feature type="signal peptide" evidence="4">
    <location>
        <begin position="1"/>
        <end position="23"/>
    </location>
</feature>